<dbReference type="Proteomes" id="UP000218334">
    <property type="component" value="Unassembled WGS sequence"/>
</dbReference>
<sequence length="174" mass="19605">MPPIRTRDHLFPSMHSVLRQADSLPNSTTIYYQHIPLPSFVFRYEPYGHAYFDRNHPLMTATHDGDIDWDDRVYFTVALVSDLVLAAPADSHHRDGFSPRRKRSPSWSPSLLAVRLGAFLFFSYSCCHSLSAPYSFGLGTTLISETSYKNPVGAARHCHKFSSPSQPSVLPHPS</sequence>
<evidence type="ECO:0000313" key="1">
    <source>
        <dbReference type="EMBL" id="PBK73132.1"/>
    </source>
</evidence>
<organism evidence="1 2">
    <name type="scientific">Armillaria solidipes</name>
    <dbReference type="NCBI Taxonomy" id="1076256"/>
    <lineage>
        <taxon>Eukaryota</taxon>
        <taxon>Fungi</taxon>
        <taxon>Dikarya</taxon>
        <taxon>Basidiomycota</taxon>
        <taxon>Agaricomycotina</taxon>
        <taxon>Agaricomycetes</taxon>
        <taxon>Agaricomycetidae</taxon>
        <taxon>Agaricales</taxon>
        <taxon>Marasmiineae</taxon>
        <taxon>Physalacriaceae</taxon>
        <taxon>Armillaria</taxon>
    </lineage>
</organism>
<keyword evidence="2" id="KW-1185">Reference proteome</keyword>
<gene>
    <name evidence="1" type="ORF">ARMSODRAFT_717164</name>
</gene>
<accession>A0A2H3C1P6</accession>
<name>A0A2H3C1P6_9AGAR</name>
<reference evidence="2" key="1">
    <citation type="journal article" date="2017" name="Nat. Ecol. Evol.">
        <title>Genome expansion and lineage-specific genetic innovations in the forest pathogenic fungi Armillaria.</title>
        <authorList>
            <person name="Sipos G."/>
            <person name="Prasanna A.N."/>
            <person name="Walter M.C."/>
            <person name="O'Connor E."/>
            <person name="Balint B."/>
            <person name="Krizsan K."/>
            <person name="Kiss B."/>
            <person name="Hess J."/>
            <person name="Varga T."/>
            <person name="Slot J."/>
            <person name="Riley R."/>
            <person name="Boka B."/>
            <person name="Rigling D."/>
            <person name="Barry K."/>
            <person name="Lee J."/>
            <person name="Mihaltcheva S."/>
            <person name="LaButti K."/>
            <person name="Lipzen A."/>
            <person name="Waldron R."/>
            <person name="Moloney N.M."/>
            <person name="Sperisen C."/>
            <person name="Kredics L."/>
            <person name="Vagvoelgyi C."/>
            <person name="Patrignani A."/>
            <person name="Fitzpatrick D."/>
            <person name="Nagy I."/>
            <person name="Doyle S."/>
            <person name="Anderson J.B."/>
            <person name="Grigoriev I.V."/>
            <person name="Gueldener U."/>
            <person name="Muensterkoetter M."/>
            <person name="Nagy L.G."/>
        </authorList>
    </citation>
    <scope>NUCLEOTIDE SEQUENCE [LARGE SCALE GENOMIC DNA]</scope>
    <source>
        <strain evidence="2">28-4</strain>
    </source>
</reference>
<protein>
    <submittedName>
        <fullName evidence="1">Uncharacterized protein</fullName>
    </submittedName>
</protein>
<proteinExistence type="predicted"/>
<dbReference type="AlphaFoldDB" id="A0A2H3C1P6"/>
<dbReference type="EMBL" id="KZ293421">
    <property type="protein sequence ID" value="PBK73132.1"/>
    <property type="molecule type" value="Genomic_DNA"/>
</dbReference>
<evidence type="ECO:0000313" key="2">
    <source>
        <dbReference type="Proteomes" id="UP000218334"/>
    </source>
</evidence>